<proteinExistence type="predicted"/>
<feature type="binding site" evidence="2">
    <location>
        <position position="181"/>
    </location>
    <ligand>
        <name>Zn(2+)</name>
        <dbReference type="ChEBI" id="CHEBI:29105"/>
    </ligand>
</feature>
<keyword evidence="5" id="KW-1185">Reference proteome</keyword>
<dbReference type="GO" id="GO:0017136">
    <property type="term" value="F:histone deacetylase activity, NAD-dependent"/>
    <property type="evidence" value="ECO:0007669"/>
    <property type="project" value="TreeGrafter"/>
</dbReference>
<dbReference type="PANTHER" id="PTHR11085">
    <property type="entry name" value="NAD-DEPENDENT PROTEIN DEACYLASE SIRTUIN-5, MITOCHONDRIAL-RELATED"/>
    <property type="match status" value="1"/>
</dbReference>
<protein>
    <submittedName>
        <fullName evidence="4">NAD-dependent protein deacetylase of SIR2 family</fullName>
    </submittedName>
</protein>
<dbReference type="AlphaFoldDB" id="A0A2T3N3B8"/>
<dbReference type="GO" id="GO:0070403">
    <property type="term" value="F:NAD+ binding"/>
    <property type="evidence" value="ECO:0007669"/>
    <property type="project" value="TreeGrafter"/>
</dbReference>
<organism evidence="4 5">
    <name type="scientific">Photobacterium lipolyticum</name>
    <dbReference type="NCBI Taxonomy" id="266810"/>
    <lineage>
        <taxon>Bacteria</taxon>
        <taxon>Pseudomonadati</taxon>
        <taxon>Pseudomonadota</taxon>
        <taxon>Gammaproteobacteria</taxon>
        <taxon>Vibrionales</taxon>
        <taxon>Vibrionaceae</taxon>
        <taxon>Photobacterium</taxon>
    </lineage>
</organism>
<sequence>MSNLMQSSVVKPCAELIQSADAVLIGAGAGLTAAAGINYTDTKKFADIFPGWVKKGFTMQYQLMGYPYWTQVEQWGYYAVHLDYVYFQQKNNALYQQLRQLIGDKDYFVMTSNVDQMFHKNGFDRSRIYSPQGSYGKIQCTKPCTHEVWDIEPYFQKMQQALDPADQVLTKEDAVPCCPNCGGTMFINARIDGSFIEAPYKDEYQRLMKWLEKNSKNKIVLLETGAGYNTPTVIRMPMENLASVLPSSTLIRVNMEHAEVSKEIEHKSISIQGDIKSFIEGVSVL</sequence>
<evidence type="ECO:0000256" key="2">
    <source>
        <dbReference type="PROSITE-ProRule" id="PRU00236"/>
    </source>
</evidence>
<dbReference type="SUPFAM" id="SSF52467">
    <property type="entry name" value="DHS-like NAD/FAD-binding domain"/>
    <property type="match status" value="1"/>
</dbReference>
<dbReference type="Proteomes" id="UP000240904">
    <property type="component" value="Unassembled WGS sequence"/>
</dbReference>
<evidence type="ECO:0000313" key="5">
    <source>
        <dbReference type="Proteomes" id="UP000240904"/>
    </source>
</evidence>
<dbReference type="InterPro" id="IPR050134">
    <property type="entry name" value="NAD-dep_sirtuin_deacylases"/>
</dbReference>
<gene>
    <name evidence="4" type="ORF">C9I89_04340</name>
</gene>
<name>A0A2T3N3B8_9GAMM</name>
<feature type="binding site" evidence="2">
    <location>
        <position position="144"/>
    </location>
    <ligand>
        <name>Zn(2+)</name>
        <dbReference type="ChEBI" id="CHEBI:29105"/>
    </ligand>
</feature>
<dbReference type="RefSeq" id="WP_107282129.1">
    <property type="nucleotide sequence ID" value="NZ_PYMC01000002.1"/>
</dbReference>
<dbReference type="PANTHER" id="PTHR11085:SF10">
    <property type="entry name" value="NAD-DEPENDENT PROTEIN DEACYLASE SIRTUIN-5, MITOCHONDRIAL-RELATED"/>
    <property type="match status" value="1"/>
</dbReference>
<evidence type="ECO:0000313" key="4">
    <source>
        <dbReference type="EMBL" id="PSW06765.1"/>
    </source>
</evidence>
<dbReference type="EMBL" id="PYMC01000002">
    <property type="protein sequence ID" value="PSW06765.1"/>
    <property type="molecule type" value="Genomic_DNA"/>
</dbReference>
<dbReference type="GO" id="GO:0046872">
    <property type="term" value="F:metal ion binding"/>
    <property type="evidence" value="ECO:0007669"/>
    <property type="project" value="UniProtKB-KW"/>
</dbReference>
<evidence type="ECO:0000256" key="1">
    <source>
        <dbReference type="ARBA" id="ARBA00023027"/>
    </source>
</evidence>
<dbReference type="InterPro" id="IPR026590">
    <property type="entry name" value="Ssirtuin_cat_dom"/>
</dbReference>
<comment type="caution">
    <text evidence="2">Lacks conserved residue(s) required for the propagation of feature annotation.</text>
</comment>
<reference evidence="4 5" key="1">
    <citation type="submission" date="2018-03" db="EMBL/GenBank/DDBJ databases">
        <title>Whole genome sequencing of Histamine producing bacteria.</title>
        <authorList>
            <person name="Butler K."/>
        </authorList>
    </citation>
    <scope>NUCLEOTIDE SEQUENCE [LARGE SCALE GENOMIC DNA]</scope>
    <source>
        <strain evidence="4 5">DSM 16190</strain>
    </source>
</reference>
<accession>A0A2T3N3B8</accession>
<feature type="binding site" evidence="2">
    <location>
        <position position="178"/>
    </location>
    <ligand>
        <name>Zn(2+)</name>
        <dbReference type="ChEBI" id="CHEBI:29105"/>
    </ligand>
</feature>
<keyword evidence="2" id="KW-0862">Zinc</keyword>
<feature type="domain" description="Deacetylase sirtuin-type" evidence="3">
    <location>
        <begin position="3"/>
        <end position="285"/>
    </location>
</feature>
<keyword evidence="2" id="KW-0479">Metal-binding</keyword>
<feature type="binding site" evidence="2">
    <location>
        <position position="140"/>
    </location>
    <ligand>
        <name>Zn(2+)</name>
        <dbReference type="ChEBI" id="CHEBI:29105"/>
    </ligand>
</feature>
<dbReference type="InterPro" id="IPR029035">
    <property type="entry name" value="DHS-like_NAD/FAD-binding_dom"/>
</dbReference>
<comment type="caution">
    <text evidence="4">The sequence shown here is derived from an EMBL/GenBank/DDBJ whole genome shotgun (WGS) entry which is preliminary data.</text>
</comment>
<dbReference type="PROSITE" id="PS50305">
    <property type="entry name" value="SIRTUIN"/>
    <property type="match status" value="1"/>
</dbReference>
<keyword evidence="1" id="KW-0520">NAD</keyword>
<dbReference type="OrthoDB" id="9800582at2"/>
<dbReference type="Gene3D" id="3.40.50.1220">
    <property type="entry name" value="TPP-binding domain"/>
    <property type="match status" value="1"/>
</dbReference>
<evidence type="ECO:0000259" key="3">
    <source>
        <dbReference type="PROSITE" id="PS50305"/>
    </source>
</evidence>